<protein>
    <recommendedName>
        <fullName evidence="3">MerR family transcriptional regulator</fullName>
    </recommendedName>
</protein>
<reference evidence="1 2" key="1">
    <citation type="submission" date="2017-06" db="EMBL/GenBank/DDBJ databases">
        <title>Complete genome of Helicobacter apodemus.</title>
        <authorList>
            <person name="Cho S."/>
        </authorList>
    </citation>
    <scope>NUCLEOTIDE SEQUENCE [LARGE SCALE GENOMIC DNA]</scope>
    <source>
        <strain evidence="2">SNUVETPUB-15-01</strain>
    </source>
</reference>
<dbReference type="Proteomes" id="UP000244890">
    <property type="component" value="Chromosome"/>
</dbReference>
<name>A0A2U8FE34_9HELI</name>
<dbReference type="OrthoDB" id="9802944at2"/>
<dbReference type="InterPro" id="IPR009061">
    <property type="entry name" value="DNA-bd_dom_put_sf"/>
</dbReference>
<dbReference type="EMBL" id="CP021886">
    <property type="protein sequence ID" value="AWI34414.1"/>
    <property type="molecule type" value="Genomic_DNA"/>
</dbReference>
<proteinExistence type="predicted"/>
<evidence type="ECO:0000313" key="2">
    <source>
        <dbReference type="Proteomes" id="UP000244890"/>
    </source>
</evidence>
<evidence type="ECO:0008006" key="3">
    <source>
        <dbReference type="Google" id="ProtNLM"/>
    </source>
</evidence>
<gene>
    <name evidence="1" type="ORF">CDV25_06315</name>
</gene>
<dbReference type="Gene3D" id="1.10.1660.10">
    <property type="match status" value="1"/>
</dbReference>
<sequence>MIKGCFQTFIRINGVRLFNQKDIDWLCWINIYRELRMSIKELKYYKDLCDNGDDTLKEQLILIQKRY</sequence>
<accession>A0A2U8FE34</accession>
<dbReference type="SUPFAM" id="SSF46955">
    <property type="entry name" value="Putative DNA-binding domain"/>
    <property type="match status" value="1"/>
</dbReference>
<organism evidence="1 2">
    <name type="scientific">Helicobacter apodemus</name>
    <dbReference type="NCBI Taxonomy" id="135569"/>
    <lineage>
        <taxon>Bacteria</taxon>
        <taxon>Pseudomonadati</taxon>
        <taxon>Campylobacterota</taxon>
        <taxon>Epsilonproteobacteria</taxon>
        <taxon>Campylobacterales</taxon>
        <taxon>Helicobacteraceae</taxon>
        <taxon>Helicobacter</taxon>
    </lineage>
</organism>
<evidence type="ECO:0000313" key="1">
    <source>
        <dbReference type="EMBL" id="AWI34414.1"/>
    </source>
</evidence>
<dbReference type="AlphaFoldDB" id="A0A2U8FE34"/>
<dbReference type="KEGG" id="had:CDV25_06315"/>